<name>T0QLM9_SAPDV</name>
<dbReference type="EMBL" id="JH767150">
    <property type="protein sequence ID" value="EQC35626.1"/>
    <property type="molecule type" value="Genomic_DNA"/>
</dbReference>
<keyword evidence="2" id="KW-1185">Reference proteome</keyword>
<dbReference type="Proteomes" id="UP000030762">
    <property type="component" value="Unassembled WGS sequence"/>
</dbReference>
<organism evidence="1 2">
    <name type="scientific">Saprolegnia diclina (strain VS20)</name>
    <dbReference type="NCBI Taxonomy" id="1156394"/>
    <lineage>
        <taxon>Eukaryota</taxon>
        <taxon>Sar</taxon>
        <taxon>Stramenopiles</taxon>
        <taxon>Oomycota</taxon>
        <taxon>Saprolegniomycetes</taxon>
        <taxon>Saprolegniales</taxon>
        <taxon>Saprolegniaceae</taxon>
        <taxon>Saprolegnia</taxon>
    </lineage>
</organism>
<sequence>MSSGYEWANSAEAFLAATSNRRGYSATSFYPPMQQQPIQCMPQAMTPTSIDSYDMEVIVADANGPMVQLVTKRKLGDDNEGMLFKRQRLQWDAPGRDRTKMETIQHETTMPYYSQSPHAMLSSFVTLGDDDETRDILQELMFRKPLTIRVPTPLLTLAREKDLSCILEEDE</sequence>
<dbReference type="OrthoDB" id="79089at2759"/>
<dbReference type="AlphaFoldDB" id="T0QLM9"/>
<protein>
    <submittedName>
        <fullName evidence="1">Uncharacterized protein</fullName>
    </submittedName>
</protein>
<dbReference type="VEuPathDB" id="FungiDB:SDRG_06910"/>
<dbReference type="RefSeq" id="XP_008610943.1">
    <property type="nucleotide sequence ID" value="XM_008612721.1"/>
</dbReference>
<evidence type="ECO:0000313" key="1">
    <source>
        <dbReference type="EMBL" id="EQC35626.1"/>
    </source>
</evidence>
<accession>T0QLM9</accession>
<dbReference type="GeneID" id="19947637"/>
<dbReference type="InParanoid" id="T0QLM9"/>
<evidence type="ECO:0000313" key="2">
    <source>
        <dbReference type="Proteomes" id="UP000030762"/>
    </source>
</evidence>
<reference evidence="1 2" key="1">
    <citation type="submission" date="2012-04" db="EMBL/GenBank/DDBJ databases">
        <title>The Genome Sequence of Saprolegnia declina VS20.</title>
        <authorList>
            <consortium name="The Broad Institute Genome Sequencing Platform"/>
            <person name="Russ C."/>
            <person name="Nusbaum C."/>
            <person name="Tyler B."/>
            <person name="van West P."/>
            <person name="Dieguez-Uribeondo J."/>
            <person name="de Bruijn I."/>
            <person name="Tripathy S."/>
            <person name="Jiang R."/>
            <person name="Young S.K."/>
            <person name="Zeng Q."/>
            <person name="Gargeya S."/>
            <person name="Fitzgerald M."/>
            <person name="Haas B."/>
            <person name="Abouelleil A."/>
            <person name="Alvarado L."/>
            <person name="Arachchi H.M."/>
            <person name="Berlin A."/>
            <person name="Chapman S.B."/>
            <person name="Goldberg J."/>
            <person name="Griggs A."/>
            <person name="Gujja S."/>
            <person name="Hansen M."/>
            <person name="Howarth C."/>
            <person name="Imamovic A."/>
            <person name="Larimer J."/>
            <person name="McCowen C."/>
            <person name="Montmayeur A."/>
            <person name="Murphy C."/>
            <person name="Neiman D."/>
            <person name="Pearson M."/>
            <person name="Priest M."/>
            <person name="Roberts A."/>
            <person name="Saif S."/>
            <person name="Shea T."/>
            <person name="Sisk P."/>
            <person name="Sykes S."/>
            <person name="Wortman J."/>
            <person name="Nusbaum C."/>
            <person name="Birren B."/>
        </authorList>
    </citation>
    <scope>NUCLEOTIDE SEQUENCE [LARGE SCALE GENOMIC DNA]</scope>
    <source>
        <strain evidence="1 2">VS20</strain>
    </source>
</reference>
<proteinExistence type="predicted"/>
<gene>
    <name evidence="1" type="ORF">SDRG_06910</name>
</gene>